<dbReference type="CDD" id="cd00303">
    <property type="entry name" value="retropepsin_like"/>
    <property type="match status" value="1"/>
</dbReference>
<evidence type="ECO:0000256" key="2">
    <source>
        <dbReference type="ARBA" id="ARBA00022695"/>
    </source>
</evidence>
<reference evidence="7 8" key="1">
    <citation type="submission" date="2020-04" db="EMBL/GenBank/DDBJ databases">
        <title>Plant Genome Project.</title>
        <authorList>
            <person name="Zhang R.-G."/>
        </authorList>
    </citation>
    <scope>NUCLEOTIDE SEQUENCE [LARGE SCALE GENOMIC DNA]</scope>
    <source>
        <strain evidence="7">YNK0</strain>
        <tissue evidence="7">Leaf</tissue>
    </source>
</reference>
<dbReference type="SUPFAM" id="SSF54236">
    <property type="entry name" value="Ubiquitin-like"/>
    <property type="match status" value="1"/>
</dbReference>
<dbReference type="InterPro" id="IPR029071">
    <property type="entry name" value="Ubiquitin-like_domsf"/>
</dbReference>
<dbReference type="InterPro" id="IPR050951">
    <property type="entry name" value="Retrovirus_Pol_polyprotein"/>
</dbReference>
<dbReference type="InterPro" id="IPR021109">
    <property type="entry name" value="Peptidase_aspartic_dom_sf"/>
</dbReference>
<organism evidence="7 8">
    <name type="scientific">Tetracentron sinense</name>
    <name type="common">Spur-leaf</name>
    <dbReference type="NCBI Taxonomy" id="13715"/>
    <lineage>
        <taxon>Eukaryota</taxon>
        <taxon>Viridiplantae</taxon>
        <taxon>Streptophyta</taxon>
        <taxon>Embryophyta</taxon>
        <taxon>Tracheophyta</taxon>
        <taxon>Spermatophyta</taxon>
        <taxon>Magnoliopsida</taxon>
        <taxon>Trochodendrales</taxon>
        <taxon>Trochodendraceae</taxon>
        <taxon>Tetracentron</taxon>
    </lineage>
</organism>
<dbReference type="PANTHER" id="PTHR37984:SF5">
    <property type="entry name" value="PROTEIN NYNRIN-LIKE"/>
    <property type="match status" value="1"/>
</dbReference>
<dbReference type="Pfam" id="PF17921">
    <property type="entry name" value="Integrase_H2C2"/>
    <property type="match status" value="1"/>
</dbReference>
<accession>A0A835CZB0</accession>
<name>A0A835CZB0_TETSI</name>
<feature type="domain" description="SNRNP25 ubiquitin-like" evidence="6">
    <location>
        <begin position="64"/>
        <end position="124"/>
    </location>
</feature>
<keyword evidence="1" id="KW-0808">Transferase</keyword>
<keyword evidence="8" id="KW-1185">Reference proteome</keyword>
<evidence type="ECO:0000256" key="3">
    <source>
        <dbReference type="ARBA" id="ARBA00022722"/>
    </source>
</evidence>
<evidence type="ECO:0000256" key="4">
    <source>
        <dbReference type="ARBA" id="ARBA00022759"/>
    </source>
</evidence>
<sequence>MMEMESTSKSEDNVVGYKSNTVKKARLQSTLSALLDDPILADVPKKPSLADVDTLISLELGSAMKISVLKMEGTSFDVAVLNSATVKDLKLAIKKKTNDLEQSQMGHRHISWYYEKSQVYMSWRELVVALNDRFGPTKFEDQAGPLAKLRQTSTLRDYQAEFEKLANRTEGLSEAFLTSCFICGLRDDICLDVQIFRPTSLTSAIGLARLQEEKMAARCRLNRSDMPRPNLTVTNKVVEYKPTFSTIKRLTPVEAQERRKRGLCYNCDEKFHPGHKCKEQKLFLIDGPWLDEKDEARELEEHESSTHNFVDPTTIKRVGIKPSKGEKFEVMVANRDKLVSEGWCSALSMRVKDLPITTNFCILPLGGCDVVLGALCLQILGPILWDFTNMKMQFTVDRKQHLLEGIHHTSLQMVDSPDFGKSICKLGKGMFLHLCSIVGPTEQRRATPAQQKWLTKLLSYNYKIEYRKGKENLAANALSRKYDEGEIFAISMLVVDWWGEIKEDHNTSQLIQSLLQRLQQGELDSNKYCIREELLYYKDRLYVGSTSLRDKILGELHASPSGGHSGYHNTLQRIISLFYWPGLRKSVKDYIRGCDACQRNKTDSITPAGLLQPLPIPTRVWADIAMDFVEGLPPSRGKTVILVVVDRL</sequence>
<proteinExistence type="predicted"/>
<comment type="caution">
    <text evidence="7">The sequence shown here is derived from an EMBL/GenBank/DDBJ whole genome shotgun (WGS) entry which is preliminary data.</text>
</comment>
<keyword evidence="4" id="KW-0378">Hydrolase</keyword>
<dbReference type="Gene3D" id="1.10.340.70">
    <property type="match status" value="1"/>
</dbReference>
<dbReference type="GO" id="GO:0004519">
    <property type="term" value="F:endonuclease activity"/>
    <property type="evidence" value="ECO:0007669"/>
    <property type="project" value="UniProtKB-KW"/>
</dbReference>
<evidence type="ECO:0000313" key="8">
    <source>
        <dbReference type="Proteomes" id="UP000655225"/>
    </source>
</evidence>
<dbReference type="InterPro" id="IPR041588">
    <property type="entry name" value="Integrase_H2C2"/>
</dbReference>
<evidence type="ECO:0008006" key="9">
    <source>
        <dbReference type="Google" id="ProtNLM"/>
    </source>
</evidence>
<keyword evidence="3" id="KW-0540">Nuclease</keyword>
<dbReference type="Gene3D" id="2.40.70.10">
    <property type="entry name" value="Acid Proteases"/>
    <property type="match status" value="1"/>
</dbReference>
<evidence type="ECO:0000256" key="1">
    <source>
        <dbReference type="ARBA" id="ARBA00022679"/>
    </source>
</evidence>
<dbReference type="AlphaFoldDB" id="A0A835CZB0"/>
<keyword evidence="4" id="KW-0255">Endonuclease</keyword>
<keyword evidence="2" id="KW-0548">Nucleotidyltransferase</keyword>
<gene>
    <name evidence="7" type="ORF">HHK36_031142</name>
</gene>
<dbReference type="FunFam" id="1.10.340.70:FF:000001">
    <property type="entry name" value="Retrovirus-related Pol polyprotein from transposon gypsy-like Protein"/>
    <property type="match status" value="1"/>
</dbReference>
<dbReference type="PANTHER" id="PTHR37984">
    <property type="entry name" value="PROTEIN CBG26694"/>
    <property type="match status" value="1"/>
</dbReference>
<dbReference type="Pfam" id="PF18036">
    <property type="entry name" value="Ubiquitin_4"/>
    <property type="match status" value="1"/>
</dbReference>
<dbReference type="OrthoDB" id="72819at2759"/>
<dbReference type="OMA" id="YCIREEL"/>
<dbReference type="Proteomes" id="UP000655225">
    <property type="component" value="Unassembled WGS sequence"/>
</dbReference>
<protein>
    <recommendedName>
        <fullName evidence="9">Polyprotein</fullName>
    </recommendedName>
</protein>
<dbReference type="GO" id="GO:0016779">
    <property type="term" value="F:nucleotidyltransferase activity"/>
    <property type="evidence" value="ECO:0007669"/>
    <property type="project" value="UniProtKB-KW"/>
</dbReference>
<evidence type="ECO:0000259" key="5">
    <source>
        <dbReference type="Pfam" id="PF17921"/>
    </source>
</evidence>
<feature type="domain" description="Integrase zinc-binding" evidence="5">
    <location>
        <begin position="546"/>
        <end position="602"/>
    </location>
</feature>
<dbReference type="Gene3D" id="3.10.20.90">
    <property type="entry name" value="Phosphatidylinositol 3-kinase Catalytic Subunit, Chain A, domain 1"/>
    <property type="match status" value="1"/>
</dbReference>
<dbReference type="EMBL" id="JABCRI010000024">
    <property type="protein sequence ID" value="KAF8377757.1"/>
    <property type="molecule type" value="Genomic_DNA"/>
</dbReference>
<dbReference type="InterPro" id="IPR040610">
    <property type="entry name" value="SNRNP25_ubiquitin"/>
</dbReference>
<evidence type="ECO:0000259" key="6">
    <source>
        <dbReference type="Pfam" id="PF18036"/>
    </source>
</evidence>
<evidence type="ECO:0000313" key="7">
    <source>
        <dbReference type="EMBL" id="KAF8377757.1"/>
    </source>
</evidence>